<evidence type="ECO:0000256" key="4">
    <source>
        <dbReference type="ARBA" id="ARBA00023242"/>
    </source>
</evidence>
<reference evidence="8" key="1">
    <citation type="submission" date="2022-10" db="EMBL/GenBank/DDBJ databases">
        <title>Puccinia triticina Genome sequencing and assembly.</title>
        <authorList>
            <person name="Li C."/>
        </authorList>
    </citation>
    <scope>NUCLEOTIDE SEQUENCE</scope>
    <source>
        <strain evidence="8">Pt15</strain>
    </source>
</reference>
<dbReference type="PROSITE" id="PS50082">
    <property type="entry name" value="WD_REPEATS_2"/>
    <property type="match status" value="1"/>
</dbReference>
<dbReference type="SMART" id="SM00320">
    <property type="entry name" value="WD40"/>
    <property type="match status" value="3"/>
</dbReference>
<dbReference type="SUPFAM" id="SSF50978">
    <property type="entry name" value="WD40 repeat-like"/>
    <property type="match status" value="1"/>
</dbReference>
<feature type="domain" description="BING4 C-terminal" evidence="7">
    <location>
        <begin position="453"/>
        <end position="532"/>
    </location>
</feature>
<dbReference type="PANTHER" id="PTHR14085">
    <property type="entry name" value="WD-REPEAT PROTEIN BING4"/>
    <property type="match status" value="1"/>
</dbReference>
<dbReference type="PROSITE" id="PS00678">
    <property type="entry name" value="WD_REPEATS_1"/>
    <property type="match status" value="1"/>
</dbReference>
<dbReference type="InterPro" id="IPR012952">
    <property type="entry name" value="BING4_C_dom"/>
</dbReference>
<evidence type="ECO:0000256" key="3">
    <source>
        <dbReference type="ARBA" id="ARBA00022737"/>
    </source>
</evidence>
<feature type="repeat" description="WD" evidence="5">
    <location>
        <begin position="369"/>
        <end position="412"/>
    </location>
</feature>
<gene>
    <name evidence="8" type="ORF">PtA15_2A429</name>
</gene>
<protein>
    <recommendedName>
        <fullName evidence="7">BING4 C-terminal domain-containing protein</fullName>
    </recommendedName>
</protein>
<keyword evidence="4" id="KW-0539">Nucleus</keyword>
<dbReference type="Proteomes" id="UP001164743">
    <property type="component" value="Chromosome 2A"/>
</dbReference>
<evidence type="ECO:0000313" key="8">
    <source>
        <dbReference type="EMBL" id="WAQ82116.1"/>
    </source>
</evidence>
<keyword evidence="3" id="KW-0677">Repeat</keyword>
<evidence type="ECO:0000256" key="2">
    <source>
        <dbReference type="ARBA" id="ARBA00022574"/>
    </source>
</evidence>
<dbReference type="SMART" id="SM01033">
    <property type="entry name" value="BING4CT"/>
    <property type="match status" value="1"/>
</dbReference>
<dbReference type="Pfam" id="PF00400">
    <property type="entry name" value="WD40"/>
    <property type="match status" value="1"/>
</dbReference>
<keyword evidence="2 5" id="KW-0853">WD repeat</keyword>
<dbReference type="InterPro" id="IPR015943">
    <property type="entry name" value="WD40/YVTN_repeat-like_dom_sf"/>
</dbReference>
<feature type="compositionally biased region" description="Basic and acidic residues" evidence="6">
    <location>
        <begin position="608"/>
        <end position="618"/>
    </location>
</feature>
<evidence type="ECO:0000256" key="1">
    <source>
        <dbReference type="ARBA" id="ARBA00004604"/>
    </source>
</evidence>
<evidence type="ECO:0000313" key="9">
    <source>
        <dbReference type="Proteomes" id="UP001164743"/>
    </source>
</evidence>
<dbReference type="Pfam" id="PF08149">
    <property type="entry name" value="BING4CT"/>
    <property type="match status" value="1"/>
</dbReference>
<dbReference type="GeneID" id="77807345"/>
<name>A0ABY7CAC5_9BASI</name>
<dbReference type="PANTHER" id="PTHR14085:SF3">
    <property type="entry name" value="WD REPEAT-CONTAINING PROTEIN 46"/>
    <property type="match status" value="1"/>
</dbReference>
<comment type="subcellular location">
    <subcellularLocation>
        <location evidence="1">Nucleus</location>
        <location evidence="1">Nucleolus</location>
    </subcellularLocation>
</comment>
<proteinExistence type="predicted"/>
<feature type="compositionally biased region" description="Gly residues" evidence="6">
    <location>
        <begin position="672"/>
        <end position="682"/>
    </location>
</feature>
<feature type="compositionally biased region" description="Acidic residues" evidence="6">
    <location>
        <begin position="591"/>
        <end position="606"/>
    </location>
</feature>
<dbReference type="InterPro" id="IPR001680">
    <property type="entry name" value="WD40_rpt"/>
</dbReference>
<dbReference type="RefSeq" id="XP_053017671.1">
    <property type="nucleotide sequence ID" value="XM_053166450.1"/>
</dbReference>
<dbReference type="EMBL" id="CP110422">
    <property type="protein sequence ID" value="WAQ82116.1"/>
    <property type="molecule type" value="Genomic_DNA"/>
</dbReference>
<feature type="region of interest" description="Disordered" evidence="6">
    <location>
        <begin position="591"/>
        <end position="682"/>
    </location>
</feature>
<feature type="region of interest" description="Disordered" evidence="6">
    <location>
        <begin position="89"/>
        <end position="109"/>
    </location>
</feature>
<evidence type="ECO:0000259" key="7">
    <source>
        <dbReference type="SMART" id="SM01033"/>
    </source>
</evidence>
<dbReference type="InterPro" id="IPR036322">
    <property type="entry name" value="WD40_repeat_dom_sf"/>
</dbReference>
<dbReference type="InterPro" id="IPR040315">
    <property type="entry name" value="WDR46/Utp7"/>
</dbReference>
<accession>A0ABY7CAC5</accession>
<dbReference type="PROSITE" id="PS50294">
    <property type="entry name" value="WD_REPEATS_REGION"/>
    <property type="match status" value="1"/>
</dbReference>
<sequence length="682" mass="77335">MEWSWSVKPTNHFCLGCKLVPLKAILDEMAVFNFDWEVIKSKCDCEVWKKYFACTQYAKFGGWLWTPSKSELNKNVELFIYTQTSAHKTSPKNTMKKKQEQQKKTKDQELREYQVNQDQTNQYLDSGHNPASTKKLIRNETNDWKASSLYFHLEAFDSELISGKFQLLPQEHDNLLLLNQNQTNGNLLEPENKLEKTWKFKQSDIKSSTNLHISLKSFNLNLKDTNSGIGGPYKFDYNRNGNFLALIDQKHLRAVKWLHNQSFLAIAQKKYVYIYDGHQGSELHQLRGHVEVTQMEFLPYHFLLTTVGLPGWLKYHDTSTGQIVAQHATKLGSCHTMAQNPFNSIINLGHQNGTVTLWSPSVNQPLVKFLAHLGPVTSLSVDPSSSGNLLTTTGLDGSLKVWDARNWKTLTSWTLKKPAKTTAWSQKGLLAVGWGAHVSVYSDIGKADSKKGAYMNQLFPSQEVEQVQFCPFEDILGVSHSSGFSQLIIPGSGEAHFDSLEADPFETKTRKKEREVHNLLDKIPFELININPNFVGSVAPKPETTHQLFQSTSSIKDKNNQTVIVNNPNANTPYRKLTRIQKLKLSGVDALEGDQEDDDQEDDPEGPSDTKTEKVTEKKKMRGKNSTLKRFLRRKKRQNVITPQTEALKAKLSQRKQLHIQQQKQKAAQKGDTGGGALSRFS</sequence>
<organism evidence="8 9">
    <name type="scientific">Puccinia triticina</name>
    <dbReference type="NCBI Taxonomy" id="208348"/>
    <lineage>
        <taxon>Eukaryota</taxon>
        <taxon>Fungi</taxon>
        <taxon>Dikarya</taxon>
        <taxon>Basidiomycota</taxon>
        <taxon>Pucciniomycotina</taxon>
        <taxon>Pucciniomycetes</taxon>
        <taxon>Pucciniales</taxon>
        <taxon>Pucciniaceae</taxon>
        <taxon>Puccinia</taxon>
    </lineage>
</organism>
<keyword evidence="9" id="KW-1185">Reference proteome</keyword>
<evidence type="ECO:0000256" key="6">
    <source>
        <dbReference type="SAM" id="MobiDB-lite"/>
    </source>
</evidence>
<dbReference type="InterPro" id="IPR019775">
    <property type="entry name" value="WD40_repeat_CS"/>
</dbReference>
<feature type="compositionally biased region" description="Low complexity" evidence="6">
    <location>
        <begin position="659"/>
        <end position="671"/>
    </location>
</feature>
<evidence type="ECO:0000256" key="5">
    <source>
        <dbReference type="PROSITE-ProRule" id="PRU00221"/>
    </source>
</evidence>
<dbReference type="Gene3D" id="2.130.10.10">
    <property type="entry name" value="YVTN repeat-like/Quinoprotein amine dehydrogenase"/>
    <property type="match status" value="1"/>
</dbReference>
<feature type="compositionally biased region" description="Basic and acidic residues" evidence="6">
    <location>
        <begin position="97"/>
        <end position="109"/>
    </location>
</feature>